<dbReference type="PANTHER" id="PTHR15822:SF23">
    <property type="entry name" value="ENDONUCLEASE_EXONUCLEASE_PHOSPHATASE FAMILY PROTEIN"/>
    <property type="match status" value="1"/>
</dbReference>
<reference evidence="4" key="1">
    <citation type="submission" date="2016-10" db="EMBL/GenBank/DDBJ databases">
        <authorList>
            <person name="Varghese N."/>
            <person name="Submissions S."/>
        </authorList>
    </citation>
    <scope>NUCLEOTIDE SEQUENCE [LARGE SCALE GENOMIC DNA]</scope>
    <source>
        <strain evidence="4">MPL-11</strain>
    </source>
</reference>
<dbReference type="GO" id="GO:0016787">
    <property type="term" value="F:hydrolase activity"/>
    <property type="evidence" value="ECO:0007669"/>
    <property type="project" value="UniProtKB-KW"/>
</dbReference>
<dbReference type="InterPro" id="IPR036691">
    <property type="entry name" value="Endo/exonu/phosph_ase_sf"/>
</dbReference>
<dbReference type="OrthoDB" id="9812537at2"/>
<evidence type="ECO:0000259" key="2">
    <source>
        <dbReference type="Pfam" id="PF03372"/>
    </source>
</evidence>
<evidence type="ECO:0000313" key="3">
    <source>
        <dbReference type="EMBL" id="SDQ09111.1"/>
    </source>
</evidence>
<dbReference type="InterPro" id="IPR005135">
    <property type="entry name" value="Endo/exonuclease/phosphatase"/>
</dbReference>
<dbReference type="SUPFAM" id="SSF56219">
    <property type="entry name" value="DNase I-like"/>
    <property type="match status" value="1"/>
</dbReference>
<dbReference type="Gene3D" id="3.60.10.10">
    <property type="entry name" value="Endonuclease/exonuclease/phosphatase"/>
    <property type="match status" value="1"/>
</dbReference>
<name>A0A1H0Y229_9LACT</name>
<dbReference type="Pfam" id="PF03372">
    <property type="entry name" value="Exo_endo_phos"/>
    <property type="match status" value="1"/>
</dbReference>
<dbReference type="InterPro" id="IPR051547">
    <property type="entry name" value="TDP2-like"/>
</dbReference>
<organism evidence="3 4">
    <name type="scientific">Carnobacterium viridans</name>
    <dbReference type="NCBI Taxonomy" id="174587"/>
    <lineage>
        <taxon>Bacteria</taxon>
        <taxon>Bacillati</taxon>
        <taxon>Bacillota</taxon>
        <taxon>Bacilli</taxon>
        <taxon>Lactobacillales</taxon>
        <taxon>Carnobacteriaceae</taxon>
        <taxon>Carnobacterium</taxon>
    </lineage>
</organism>
<gene>
    <name evidence="3" type="ORF">SAMN04487752_0645</name>
</gene>
<accession>A0A1H0Y229</accession>
<keyword evidence="1" id="KW-0378">Hydrolase</keyword>
<dbReference type="Proteomes" id="UP000199481">
    <property type="component" value="Unassembled WGS sequence"/>
</dbReference>
<dbReference type="PANTHER" id="PTHR15822">
    <property type="entry name" value="TRAF AND TNF RECEPTOR-ASSOCIATED PROTEIN"/>
    <property type="match status" value="1"/>
</dbReference>
<keyword evidence="4" id="KW-1185">Reference proteome</keyword>
<evidence type="ECO:0000313" key="4">
    <source>
        <dbReference type="Proteomes" id="UP000199481"/>
    </source>
</evidence>
<evidence type="ECO:0000256" key="1">
    <source>
        <dbReference type="ARBA" id="ARBA00022801"/>
    </source>
</evidence>
<dbReference type="CDD" id="cd09079">
    <property type="entry name" value="RgfB-like"/>
    <property type="match status" value="1"/>
</dbReference>
<dbReference type="EMBL" id="FNJW01000008">
    <property type="protein sequence ID" value="SDQ09111.1"/>
    <property type="molecule type" value="Genomic_DNA"/>
</dbReference>
<dbReference type="RefSeq" id="WP_089975145.1">
    <property type="nucleotide sequence ID" value="NZ_CP084916.1"/>
</dbReference>
<proteinExistence type="predicted"/>
<dbReference type="AlphaFoldDB" id="A0A1H0Y229"/>
<sequence>MKFLTLNTHSWMEDDPLTKLEDLCSAISHHLFDVIALQEVNQLMSAPTVHQALLVDFSSTNNEYPVREDNFAFLLQKKLQEKGINYYWTWEPSHIGYNSYDEGLAILSLKPIQETRSFFASKNTAYDDYKSRKVIGIKTADQWFFNMHLGWWQDGHDPFSDQWEKCTALFNTLEEPIFLLGDFNNPAHIKNEGYELVTKNWFDTYYLAEQKDNGFTVAEAIDGWAENKSGLRIDYIFSSQPVKTVSSRVIFNDINEPIVSDHFGVVVEIASYT</sequence>
<feature type="domain" description="Endonuclease/exonuclease/phosphatase" evidence="2">
    <location>
        <begin position="19"/>
        <end position="262"/>
    </location>
</feature>
<protein>
    <submittedName>
        <fullName evidence="3">Maltose 6'-phosphate phosphatase</fullName>
    </submittedName>
</protein>